<proteinExistence type="predicted"/>
<protein>
    <submittedName>
        <fullName evidence="2">Uncharacterized protein</fullName>
    </submittedName>
</protein>
<accession>A0A9W6JY26</accession>
<gene>
    <name evidence="2" type="ORF">GCM10017653_15520</name>
</gene>
<dbReference type="AlphaFoldDB" id="A0A9W6JY26"/>
<evidence type="ECO:0000256" key="1">
    <source>
        <dbReference type="SAM" id="MobiDB-lite"/>
    </source>
</evidence>
<keyword evidence="3" id="KW-1185">Reference proteome</keyword>
<reference evidence="2" key="1">
    <citation type="journal article" date="2014" name="Int. J. Syst. Evol. Microbiol.">
        <title>Complete genome sequence of Corynebacterium casei LMG S-19264T (=DSM 44701T), isolated from a smear-ripened cheese.</title>
        <authorList>
            <consortium name="US DOE Joint Genome Institute (JGI-PGF)"/>
            <person name="Walter F."/>
            <person name="Albersmeier A."/>
            <person name="Kalinowski J."/>
            <person name="Ruckert C."/>
        </authorList>
    </citation>
    <scope>NUCLEOTIDE SEQUENCE</scope>
    <source>
        <strain evidence="2">VKM B-2789</strain>
    </source>
</reference>
<dbReference type="Proteomes" id="UP001143330">
    <property type="component" value="Unassembled WGS sequence"/>
</dbReference>
<feature type="region of interest" description="Disordered" evidence="1">
    <location>
        <begin position="60"/>
        <end position="97"/>
    </location>
</feature>
<sequence>MSETCTPEEAVMMHEAGEILFIVRHNGAVFGFRNSGDGHIEPLRGRPAAVPSAIDRAHMSATLSSKGRMRPANKARGHSDPENQVSSASRFLPRGSLRMPRRISATVGEAINKSSSRWAAILSRVAERHGRPLNPDDTNTPI</sequence>
<evidence type="ECO:0000313" key="2">
    <source>
        <dbReference type="EMBL" id="GLK83483.1"/>
    </source>
</evidence>
<comment type="caution">
    <text evidence="2">The sequence shown here is derived from an EMBL/GenBank/DDBJ whole genome shotgun (WGS) entry which is preliminary data.</text>
</comment>
<name>A0A9W6JY26_9HYPH</name>
<organism evidence="2 3">
    <name type="scientific">Ancylobacter defluvii</name>
    <dbReference type="NCBI Taxonomy" id="1282440"/>
    <lineage>
        <taxon>Bacteria</taxon>
        <taxon>Pseudomonadati</taxon>
        <taxon>Pseudomonadota</taxon>
        <taxon>Alphaproteobacteria</taxon>
        <taxon>Hyphomicrobiales</taxon>
        <taxon>Xanthobacteraceae</taxon>
        <taxon>Ancylobacter</taxon>
    </lineage>
</organism>
<dbReference type="EMBL" id="BSFM01000007">
    <property type="protein sequence ID" value="GLK83483.1"/>
    <property type="molecule type" value="Genomic_DNA"/>
</dbReference>
<evidence type="ECO:0000313" key="3">
    <source>
        <dbReference type="Proteomes" id="UP001143330"/>
    </source>
</evidence>
<reference evidence="2" key="2">
    <citation type="submission" date="2023-01" db="EMBL/GenBank/DDBJ databases">
        <authorList>
            <person name="Sun Q."/>
            <person name="Evtushenko L."/>
        </authorList>
    </citation>
    <scope>NUCLEOTIDE SEQUENCE</scope>
    <source>
        <strain evidence="2">VKM B-2789</strain>
    </source>
</reference>
<feature type="compositionally biased region" description="Basic residues" evidence="1">
    <location>
        <begin position="67"/>
        <end position="76"/>
    </location>
</feature>